<gene>
    <name evidence="2" type="ORF">METZ01_LOCUS91198</name>
</gene>
<feature type="transmembrane region" description="Helical" evidence="1">
    <location>
        <begin position="110"/>
        <end position="132"/>
    </location>
</feature>
<feature type="transmembrane region" description="Helical" evidence="1">
    <location>
        <begin position="12"/>
        <end position="31"/>
    </location>
</feature>
<protein>
    <submittedName>
        <fullName evidence="2">Uncharacterized protein</fullName>
    </submittedName>
</protein>
<dbReference type="AlphaFoldDB" id="A0A381VDX4"/>
<evidence type="ECO:0000256" key="1">
    <source>
        <dbReference type="SAM" id="Phobius"/>
    </source>
</evidence>
<keyword evidence="1" id="KW-0472">Membrane</keyword>
<evidence type="ECO:0000313" key="2">
    <source>
        <dbReference type="EMBL" id="SVA38344.1"/>
    </source>
</evidence>
<feature type="transmembrane region" description="Helical" evidence="1">
    <location>
        <begin position="85"/>
        <end position="104"/>
    </location>
</feature>
<accession>A0A381VDX4</accession>
<proteinExistence type="predicted"/>
<sequence>MSFDLLASRLQKIIVVLILFSSQAFSVSLEVKLKSSQQFKKVRFHKAEQDFLVVVTASGVDSIDWDSVQEVRIKKTNDFHPVKKTFFCFGYFTFFYFLLETMYAEAPFSVPQFLGVFTVFAGSGVAGGYAYAKLLERNKDEYHFVEIDKQNKNGEFQKTLDFLISNKKYQAK</sequence>
<keyword evidence="1" id="KW-0812">Transmembrane</keyword>
<reference evidence="2" key="1">
    <citation type="submission" date="2018-05" db="EMBL/GenBank/DDBJ databases">
        <authorList>
            <person name="Lanie J.A."/>
            <person name="Ng W.-L."/>
            <person name="Kazmierczak K.M."/>
            <person name="Andrzejewski T.M."/>
            <person name="Davidsen T.M."/>
            <person name="Wayne K.J."/>
            <person name="Tettelin H."/>
            <person name="Glass J.I."/>
            <person name="Rusch D."/>
            <person name="Podicherti R."/>
            <person name="Tsui H.-C.T."/>
            <person name="Winkler M.E."/>
        </authorList>
    </citation>
    <scope>NUCLEOTIDE SEQUENCE</scope>
</reference>
<keyword evidence="1" id="KW-1133">Transmembrane helix</keyword>
<dbReference type="EMBL" id="UINC01008525">
    <property type="protein sequence ID" value="SVA38344.1"/>
    <property type="molecule type" value="Genomic_DNA"/>
</dbReference>
<organism evidence="2">
    <name type="scientific">marine metagenome</name>
    <dbReference type="NCBI Taxonomy" id="408172"/>
    <lineage>
        <taxon>unclassified sequences</taxon>
        <taxon>metagenomes</taxon>
        <taxon>ecological metagenomes</taxon>
    </lineage>
</organism>
<name>A0A381VDX4_9ZZZZ</name>